<name>A0ACC0V1Z3_9HYPO</name>
<accession>A0ACC0V1Z3</accession>
<dbReference type="EMBL" id="CM047943">
    <property type="protein sequence ID" value="KAI9900420.1"/>
    <property type="molecule type" value="Genomic_DNA"/>
</dbReference>
<reference evidence="1" key="1">
    <citation type="submission" date="2022-10" db="EMBL/GenBank/DDBJ databases">
        <title>Complete Genome of Trichothecium roseum strain YXFP-22015, a Plant Pathogen Isolated from Citrus.</title>
        <authorList>
            <person name="Wang Y."/>
            <person name="Zhu L."/>
        </authorList>
    </citation>
    <scope>NUCLEOTIDE SEQUENCE</scope>
    <source>
        <strain evidence="1">YXFP-22015</strain>
    </source>
</reference>
<proteinExistence type="predicted"/>
<evidence type="ECO:0000313" key="1">
    <source>
        <dbReference type="EMBL" id="KAI9900420.1"/>
    </source>
</evidence>
<sequence>MQRIVRPAADDRLAPVPHTAPQQDQPLEQSQTWVLFSPVTETSASGVSEATPSIQTAGRSRQSDLGSLHTLPGSEQLHTNPSVIDEEEAAEDDAELDSLDSHLPSFRSLPIVNDSVYYDGQPSTTVLPGHDGLGSFHVDNPISGANAQEHLYQFERFNPQRVRRRRESLDQGQVELESEHVRELEKRERIEAWRLEHSRVLLEEIQRETKRRKRSQASLKHIQNMQTSYPGPRSPTDIESDQMSWHDEEAIISEEDSPGLLAKFTQRVIKDLLGIDDRLLSILIGETMPDDDDLSSTPRASQILNKTAAQDSSLWQVPILEKVSKELGMLVNRLSHHPGAFSAYSRMQQMPLPYAGLPAIPESSAAPTADVTVASQPDKQSQPEFQPSSRAMDTSSQQPPPPPPSSGDDVSMGNTFTKDEWEQDLDINLVFRYIKSRFTSRSNNMPSSSSAHLATSTTQDTAAKAARVRQHHPLISRTRPPIERRAFKITTPSSPVAMRHHGSCASQSSRRSARRSSVSSRHYWDIGGSLGTGSVITPNGPMGSWGEV</sequence>
<gene>
    <name evidence="1" type="ORF">N3K66_004682</name>
</gene>
<organism evidence="1 2">
    <name type="scientific">Trichothecium roseum</name>
    <dbReference type="NCBI Taxonomy" id="47278"/>
    <lineage>
        <taxon>Eukaryota</taxon>
        <taxon>Fungi</taxon>
        <taxon>Dikarya</taxon>
        <taxon>Ascomycota</taxon>
        <taxon>Pezizomycotina</taxon>
        <taxon>Sordariomycetes</taxon>
        <taxon>Hypocreomycetidae</taxon>
        <taxon>Hypocreales</taxon>
        <taxon>Hypocreales incertae sedis</taxon>
        <taxon>Trichothecium</taxon>
    </lineage>
</organism>
<comment type="caution">
    <text evidence="1">The sequence shown here is derived from an EMBL/GenBank/DDBJ whole genome shotgun (WGS) entry which is preliminary data.</text>
</comment>
<evidence type="ECO:0000313" key="2">
    <source>
        <dbReference type="Proteomes" id="UP001163324"/>
    </source>
</evidence>
<keyword evidence="2" id="KW-1185">Reference proteome</keyword>
<dbReference type="Proteomes" id="UP001163324">
    <property type="component" value="Chromosome 4"/>
</dbReference>
<protein>
    <submittedName>
        <fullName evidence="1">Uncharacterized protein</fullName>
    </submittedName>
</protein>